<feature type="signal peptide" evidence="1">
    <location>
        <begin position="1"/>
        <end position="24"/>
    </location>
</feature>
<dbReference type="CDD" id="cd02181">
    <property type="entry name" value="GH16_fungal_Lam16A_glucanase"/>
    <property type="match status" value="1"/>
</dbReference>
<evidence type="ECO:0000259" key="2">
    <source>
        <dbReference type="PROSITE" id="PS51762"/>
    </source>
</evidence>
<sequence>MHTISRIYFGSISLCLLYLGRAEANKYRLKDTFVGDDFFKEWTWETFQDPTHGRVNYVDRNAAIAKNLSFVQDNQFYMKADDYSMVDIDSRGRDSVRVRSNAAYDSALMVLDLSHMPEGCGTWPAWWTLSAKGPWPIGGEIDIIEGVNLNDRNAATLHTSAGCVMMEPRNQKGYGCLTFYSGQVPGLTKLDGQDGVSENCDVAANSNQGCGTRFSGDDSYGPNFNGKGGGWFVLQRDDKSGINVWFWARDDPSLPHTLRWGSPDLSVEREWGQPEASFSYGGCDYPSHFDAHQMIFDLTFCGDWAGATFVGSGCPVVSCNEYVDRNPEKFRDAYWAINSLRVYTPSEGWDDGDGHSPWEHPFNFVHEKLARIFR</sequence>
<dbReference type="Gene3D" id="2.60.120.200">
    <property type="match status" value="1"/>
</dbReference>
<reference evidence="3 4" key="1">
    <citation type="journal article" date="2019" name="Nat. Ecol. Evol.">
        <title>Megaphylogeny resolves global patterns of mushroom evolution.</title>
        <authorList>
            <person name="Varga T."/>
            <person name="Krizsan K."/>
            <person name="Foldi C."/>
            <person name="Dima B."/>
            <person name="Sanchez-Garcia M."/>
            <person name="Sanchez-Ramirez S."/>
            <person name="Szollosi G.J."/>
            <person name="Szarkandi J.G."/>
            <person name="Papp V."/>
            <person name="Albert L."/>
            <person name="Andreopoulos W."/>
            <person name="Angelini C."/>
            <person name="Antonin V."/>
            <person name="Barry K.W."/>
            <person name="Bougher N.L."/>
            <person name="Buchanan P."/>
            <person name="Buyck B."/>
            <person name="Bense V."/>
            <person name="Catcheside P."/>
            <person name="Chovatia M."/>
            <person name="Cooper J."/>
            <person name="Damon W."/>
            <person name="Desjardin D."/>
            <person name="Finy P."/>
            <person name="Geml J."/>
            <person name="Haridas S."/>
            <person name="Hughes K."/>
            <person name="Justo A."/>
            <person name="Karasinski D."/>
            <person name="Kautmanova I."/>
            <person name="Kiss B."/>
            <person name="Kocsube S."/>
            <person name="Kotiranta H."/>
            <person name="LaButti K.M."/>
            <person name="Lechner B.E."/>
            <person name="Liimatainen K."/>
            <person name="Lipzen A."/>
            <person name="Lukacs Z."/>
            <person name="Mihaltcheva S."/>
            <person name="Morgado L.N."/>
            <person name="Niskanen T."/>
            <person name="Noordeloos M.E."/>
            <person name="Ohm R.A."/>
            <person name="Ortiz-Santana B."/>
            <person name="Ovrebo C."/>
            <person name="Racz N."/>
            <person name="Riley R."/>
            <person name="Savchenko A."/>
            <person name="Shiryaev A."/>
            <person name="Soop K."/>
            <person name="Spirin V."/>
            <person name="Szebenyi C."/>
            <person name="Tomsovsky M."/>
            <person name="Tulloss R.E."/>
            <person name="Uehling J."/>
            <person name="Grigoriev I.V."/>
            <person name="Vagvolgyi C."/>
            <person name="Papp T."/>
            <person name="Martin F.M."/>
            <person name="Miettinen O."/>
            <person name="Hibbett D.S."/>
            <person name="Nagy L.G."/>
        </authorList>
    </citation>
    <scope>NUCLEOTIDE SEQUENCE [LARGE SCALE GENOMIC DNA]</scope>
    <source>
        <strain evidence="3 4">FP101781</strain>
    </source>
</reference>
<organism evidence="3 4">
    <name type="scientific">Coprinellus micaceus</name>
    <name type="common">Glistening ink-cap mushroom</name>
    <name type="synonym">Coprinus micaceus</name>
    <dbReference type="NCBI Taxonomy" id="71717"/>
    <lineage>
        <taxon>Eukaryota</taxon>
        <taxon>Fungi</taxon>
        <taxon>Dikarya</taxon>
        <taxon>Basidiomycota</taxon>
        <taxon>Agaricomycotina</taxon>
        <taxon>Agaricomycetes</taxon>
        <taxon>Agaricomycetidae</taxon>
        <taxon>Agaricales</taxon>
        <taxon>Agaricineae</taxon>
        <taxon>Psathyrellaceae</taxon>
        <taxon>Coprinellus</taxon>
    </lineage>
</organism>
<gene>
    <name evidence="3" type="ORF">FA13DRAFT_1752305</name>
</gene>
<dbReference type="PANTHER" id="PTHR10963">
    <property type="entry name" value="GLYCOSYL HYDROLASE-RELATED"/>
    <property type="match status" value="1"/>
</dbReference>
<proteinExistence type="predicted"/>
<protein>
    <recommendedName>
        <fullName evidence="2">GH16 domain-containing protein</fullName>
    </recommendedName>
</protein>
<dbReference type="Proteomes" id="UP000298030">
    <property type="component" value="Unassembled WGS sequence"/>
</dbReference>
<keyword evidence="4" id="KW-1185">Reference proteome</keyword>
<name>A0A4Y7TVI1_COPMI</name>
<dbReference type="InterPro" id="IPR013320">
    <property type="entry name" value="ConA-like_dom_sf"/>
</dbReference>
<dbReference type="Pfam" id="PF26113">
    <property type="entry name" value="GH16_XgeA"/>
    <property type="match status" value="1"/>
</dbReference>
<dbReference type="InterPro" id="IPR050546">
    <property type="entry name" value="Glycosyl_Hydrlase_16"/>
</dbReference>
<feature type="chain" id="PRO_5021255892" description="GH16 domain-containing protein" evidence="1">
    <location>
        <begin position="25"/>
        <end position="374"/>
    </location>
</feature>
<dbReference type="PANTHER" id="PTHR10963:SF24">
    <property type="entry name" value="GLYCOSIDASE C21B10.07-RELATED"/>
    <property type="match status" value="1"/>
</dbReference>
<evidence type="ECO:0000256" key="1">
    <source>
        <dbReference type="SAM" id="SignalP"/>
    </source>
</evidence>
<dbReference type="SUPFAM" id="SSF49899">
    <property type="entry name" value="Concanavalin A-like lectins/glucanases"/>
    <property type="match status" value="1"/>
</dbReference>
<dbReference type="STRING" id="71717.A0A4Y7TVI1"/>
<feature type="domain" description="GH16" evidence="2">
    <location>
        <begin position="40"/>
        <end position="313"/>
    </location>
</feature>
<dbReference type="PROSITE" id="PS51762">
    <property type="entry name" value="GH16_2"/>
    <property type="match status" value="1"/>
</dbReference>
<accession>A0A4Y7TVI1</accession>
<dbReference type="OrthoDB" id="192832at2759"/>
<dbReference type="AlphaFoldDB" id="A0A4Y7TVI1"/>
<dbReference type="GO" id="GO:0009251">
    <property type="term" value="P:glucan catabolic process"/>
    <property type="evidence" value="ECO:0007669"/>
    <property type="project" value="TreeGrafter"/>
</dbReference>
<evidence type="ECO:0000313" key="4">
    <source>
        <dbReference type="Proteomes" id="UP000298030"/>
    </source>
</evidence>
<dbReference type="GO" id="GO:0004553">
    <property type="term" value="F:hydrolase activity, hydrolyzing O-glycosyl compounds"/>
    <property type="evidence" value="ECO:0007669"/>
    <property type="project" value="InterPro"/>
</dbReference>
<evidence type="ECO:0000313" key="3">
    <source>
        <dbReference type="EMBL" id="TEB37569.1"/>
    </source>
</evidence>
<comment type="caution">
    <text evidence="3">The sequence shown here is derived from an EMBL/GenBank/DDBJ whole genome shotgun (WGS) entry which is preliminary data.</text>
</comment>
<keyword evidence="1" id="KW-0732">Signal</keyword>
<dbReference type="EMBL" id="QPFP01000004">
    <property type="protein sequence ID" value="TEB37569.1"/>
    <property type="molecule type" value="Genomic_DNA"/>
</dbReference>
<dbReference type="InterPro" id="IPR000757">
    <property type="entry name" value="Beta-glucanase-like"/>
</dbReference>